<feature type="domain" description="Nudix hydrolase" evidence="3">
    <location>
        <begin position="38"/>
        <end position="166"/>
    </location>
</feature>
<dbReference type="InterPro" id="IPR015797">
    <property type="entry name" value="NUDIX_hydrolase-like_dom_sf"/>
</dbReference>
<evidence type="ECO:0000256" key="1">
    <source>
        <dbReference type="ARBA" id="ARBA00001946"/>
    </source>
</evidence>
<dbReference type="AlphaFoldDB" id="A0A2M8LH78"/>
<evidence type="ECO:0000313" key="5">
    <source>
        <dbReference type="Proteomes" id="UP000231436"/>
    </source>
</evidence>
<dbReference type="Pfam" id="PF00293">
    <property type="entry name" value="NUDIX"/>
    <property type="match status" value="1"/>
</dbReference>
<sequence length="190" mass="22376">MGKFPENAKRVFHGVIFDVYQWEQKMFDGTTEIFERLERPDSVEVIATTPEGNILIQRQQQPDQEEWFTDVIAGRVESGEDHLEGAKRETLEETGYTSDEWVLIDTYSGFSKIVWAMSIFVARHYQKTAEQNLDAGERIEVREVTFNEFIDLVDSHKMKRVSFPIRERCIRAKYDPIKKEEFRKEIFGDL</sequence>
<keyword evidence="2" id="KW-0378">Hydrolase</keyword>
<comment type="caution">
    <text evidence="4">The sequence shown here is derived from an EMBL/GenBank/DDBJ whole genome shotgun (WGS) entry which is preliminary data.</text>
</comment>
<name>A0A2M8LH78_9BACT</name>
<organism evidence="4 5">
    <name type="scientific">Candidatus Uhrbacteria bacterium CG10_big_fil_rev_8_21_14_0_10_48_16</name>
    <dbReference type="NCBI Taxonomy" id="1975038"/>
    <lineage>
        <taxon>Bacteria</taxon>
        <taxon>Candidatus Uhriibacteriota</taxon>
    </lineage>
</organism>
<proteinExistence type="predicted"/>
<dbReference type="CDD" id="cd03424">
    <property type="entry name" value="NUDIX_ADPRase_Nudt5_UGPPase_Nudt14"/>
    <property type="match status" value="1"/>
</dbReference>
<dbReference type="PANTHER" id="PTHR11839:SF18">
    <property type="entry name" value="NUDIX HYDROLASE DOMAIN-CONTAINING PROTEIN"/>
    <property type="match status" value="1"/>
</dbReference>
<dbReference type="GO" id="GO:0019693">
    <property type="term" value="P:ribose phosphate metabolic process"/>
    <property type="evidence" value="ECO:0007669"/>
    <property type="project" value="TreeGrafter"/>
</dbReference>
<dbReference type="SUPFAM" id="SSF55811">
    <property type="entry name" value="Nudix"/>
    <property type="match status" value="1"/>
</dbReference>
<accession>A0A2M8LH78</accession>
<dbReference type="Proteomes" id="UP000231436">
    <property type="component" value="Unassembled WGS sequence"/>
</dbReference>
<protein>
    <recommendedName>
        <fullName evidence="3">Nudix hydrolase domain-containing protein</fullName>
    </recommendedName>
</protein>
<comment type="cofactor">
    <cofactor evidence="1">
        <name>Mg(2+)</name>
        <dbReference type="ChEBI" id="CHEBI:18420"/>
    </cofactor>
</comment>
<dbReference type="PROSITE" id="PS00893">
    <property type="entry name" value="NUDIX_BOX"/>
    <property type="match status" value="1"/>
</dbReference>
<reference evidence="5" key="1">
    <citation type="submission" date="2017-09" db="EMBL/GenBank/DDBJ databases">
        <title>Depth-based differentiation of microbial function through sediment-hosted aquifers and enrichment of novel symbionts in the deep terrestrial subsurface.</title>
        <authorList>
            <person name="Probst A.J."/>
            <person name="Ladd B."/>
            <person name="Jarett J.K."/>
            <person name="Geller-Mcgrath D.E."/>
            <person name="Sieber C.M.K."/>
            <person name="Emerson J.B."/>
            <person name="Anantharaman K."/>
            <person name="Thomas B.C."/>
            <person name="Malmstrom R."/>
            <person name="Stieglmeier M."/>
            <person name="Klingl A."/>
            <person name="Woyke T."/>
            <person name="Ryan C.M."/>
            <person name="Banfield J.F."/>
        </authorList>
    </citation>
    <scope>NUCLEOTIDE SEQUENCE [LARGE SCALE GENOMIC DNA]</scope>
</reference>
<dbReference type="InterPro" id="IPR020084">
    <property type="entry name" value="NUDIX_hydrolase_CS"/>
</dbReference>
<evidence type="ECO:0000256" key="2">
    <source>
        <dbReference type="ARBA" id="ARBA00022801"/>
    </source>
</evidence>
<evidence type="ECO:0000313" key="4">
    <source>
        <dbReference type="EMBL" id="PJE76797.1"/>
    </source>
</evidence>
<dbReference type="PANTHER" id="PTHR11839">
    <property type="entry name" value="UDP/ADP-SUGAR PYROPHOSPHATASE"/>
    <property type="match status" value="1"/>
</dbReference>
<dbReference type="GO" id="GO:0016787">
    <property type="term" value="F:hydrolase activity"/>
    <property type="evidence" value="ECO:0007669"/>
    <property type="project" value="UniProtKB-KW"/>
</dbReference>
<evidence type="ECO:0000259" key="3">
    <source>
        <dbReference type="PROSITE" id="PS51462"/>
    </source>
</evidence>
<gene>
    <name evidence="4" type="ORF">COV05_02675</name>
</gene>
<dbReference type="InterPro" id="IPR000086">
    <property type="entry name" value="NUDIX_hydrolase_dom"/>
</dbReference>
<dbReference type="EMBL" id="PFEU01000011">
    <property type="protein sequence ID" value="PJE76797.1"/>
    <property type="molecule type" value="Genomic_DNA"/>
</dbReference>
<dbReference type="GO" id="GO:0006753">
    <property type="term" value="P:nucleoside phosphate metabolic process"/>
    <property type="evidence" value="ECO:0007669"/>
    <property type="project" value="TreeGrafter"/>
</dbReference>
<dbReference type="PROSITE" id="PS51462">
    <property type="entry name" value="NUDIX"/>
    <property type="match status" value="1"/>
</dbReference>
<dbReference type="Gene3D" id="3.90.79.10">
    <property type="entry name" value="Nucleoside Triphosphate Pyrophosphohydrolase"/>
    <property type="match status" value="1"/>
</dbReference>